<evidence type="ECO:0000256" key="4">
    <source>
        <dbReference type="ARBA" id="ARBA00022475"/>
    </source>
</evidence>
<dbReference type="EMBL" id="LN879430">
    <property type="protein sequence ID" value="CUH93880.1"/>
    <property type="molecule type" value="Genomic_DNA"/>
</dbReference>
<dbReference type="CDD" id="cd06225">
    <property type="entry name" value="HAMP"/>
    <property type="match status" value="1"/>
</dbReference>
<evidence type="ECO:0000256" key="8">
    <source>
        <dbReference type="ARBA" id="ARBA00022741"/>
    </source>
</evidence>
<dbReference type="EC" id="2.7.13.3" evidence="3"/>
<evidence type="ECO:0000256" key="10">
    <source>
        <dbReference type="ARBA" id="ARBA00022840"/>
    </source>
</evidence>
<dbReference type="PANTHER" id="PTHR45528">
    <property type="entry name" value="SENSOR HISTIDINE KINASE CPXA"/>
    <property type="match status" value="1"/>
</dbReference>
<evidence type="ECO:0000256" key="6">
    <source>
        <dbReference type="ARBA" id="ARBA00022679"/>
    </source>
</evidence>
<dbReference type="CDD" id="cd00075">
    <property type="entry name" value="HATPase"/>
    <property type="match status" value="1"/>
</dbReference>
<keyword evidence="13 15" id="KW-0472">Membrane</keyword>
<evidence type="ECO:0000313" key="18">
    <source>
        <dbReference type="EMBL" id="CUH93880.1"/>
    </source>
</evidence>
<dbReference type="InterPro" id="IPR003661">
    <property type="entry name" value="HisK_dim/P_dom"/>
</dbReference>
<evidence type="ECO:0000256" key="15">
    <source>
        <dbReference type="SAM" id="Phobius"/>
    </source>
</evidence>
<keyword evidence="10" id="KW-0067">ATP-binding</keyword>
<dbReference type="Pfam" id="PF02518">
    <property type="entry name" value="HATPase_c"/>
    <property type="match status" value="1"/>
</dbReference>
<accession>A0A0K8J8G4</accession>
<dbReference type="OrthoDB" id="335833at2"/>
<dbReference type="SUPFAM" id="SSF158472">
    <property type="entry name" value="HAMP domain-like"/>
    <property type="match status" value="1"/>
</dbReference>
<dbReference type="Pfam" id="PF00672">
    <property type="entry name" value="HAMP"/>
    <property type="match status" value="1"/>
</dbReference>
<keyword evidence="8" id="KW-0547">Nucleotide-binding</keyword>
<feature type="transmembrane region" description="Helical" evidence="15">
    <location>
        <begin position="7"/>
        <end position="30"/>
    </location>
</feature>
<feature type="coiled-coil region" evidence="14">
    <location>
        <begin position="244"/>
        <end position="271"/>
    </location>
</feature>
<dbReference type="PROSITE" id="PS50885">
    <property type="entry name" value="HAMP"/>
    <property type="match status" value="1"/>
</dbReference>
<dbReference type="SMART" id="SM00387">
    <property type="entry name" value="HATPase_c"/>
    <property type="match status" value="1"/>
</dbReference>
<dbReference type="Gene3D" id="1.10.287.130">
    <property type="match status" value="1"/>
</dbReference>
<keyword evidence="6" id="KW-0808">Transferase</keyword>
<dbReference type="CDD" id="cd00082">
    <property type="entry name" value="HisKA"/>
    <property type="match status" value="1"/>
</dbReference>
<dbReference type="Gene3D" id="6.10.340.10">
    <property type="match status" value="1"/>
</dbReference>
<keyword evidence="5" id="KW-0597">Phosphoprotein</keyword>
<keyword evidence="7 15" id="KW-0812">Transmembrane</keyword>
<name>A0A0K8J8G4_9FIRM</name>
<dbReference type="PRINTS" id="PR00344">
    <property type="entry name" value="BCTRLSENSOR"/>
</dbReference>
<feature type="domain" description="Histidine kinase" evidence="16">
    <location>
        <begin position="271"/>
        <end position="491"/>
    </location>
</feature>
<dbReference type="InterPro" id="IPR004358">
    <property type="entry name" value="Sig_transdc_His_kin-like_C"/>
</dbReference>
<keyword evidence="4" id="KW-1003">Cell membrane</keyword>
<keyword evidence="12" id="KW-0902">Two-component regulatory system</keyword>
<evidence type="ECO:0000256" key="2">
    <source>
        <dbReference type="ARBA" id="ARBA00004651"/>
    </source>
</evidence>
<dbReference type="PANTHER" id="PTHR45528:SF1">
    <property type="entry name" value="SENSOR HISTIDINE KINASE CPXA"/>
    <property type="match status" value="1"/>
</dbReference>
<dbReference type="KEGG" id="hsd:SD1D_2368"/>
<evidence type="ECO:0000313" key="19">
    <source>
        <dbReference type="Proteomes" id="UP000196053"/>
    </source>
</evidence>
<evidence type="ECO:0000256" key="13">
    <source>
        <dbReference type="ARBA" id="ARBA00023136"/>
    </source>
</evidence>
<dbReference type="Pfam" id="PF00512">
    <property type="entry name" value="HisKA"/>
    <property type="match status" value="1"/>
</dbReference>
<dbReference type="FunFam" id="3.30.565.10:FF:000006">
    <property type="entry name" value="Sensor histidine kinase WalK"/>
    <property type="match status" value="1"/>
</dbReference>
<proteinExistence type="predicted"/>
<dbReference type="InterPro" id="IPR036890">
    <property type="entry name" value="HATPase_C_sf"/>
</dbReference>
<dbReference type="GO" id="GO:0005524">
    <property type="term" value="F:ATP binding"/>
    <property type="evidence" value="ECO:0007669"/>
    <property type="project" value="UniProtKB-KW"/>
</dbReference>
<dbReference type="RefSeq" id="WP_058259092.1">
    <property type="nucleotide sequence ID" value="NZ_DUPS01000024.1"/>
</dbReference>
<evidence type="ECO:0000256" key="5">
    <source>
        <dbReference type="ARBA" id="ARBA00022553"/>
    </source>
</evidence>
<dbReference type="SUPFAM" id="SSF55874">
    <property type="entry name" value="ATPase domain of HSP90 chaperone/DNA topoisomerase II/histidine kinase"/>
    <property type="match status" value="1"/>
</dbReference>
<dbReference type="SMART" id="SM00388">
    <property type="entry name" value="HisKA"/>
    <property type="match status" value="1"/>
</dbReference>
<dbReference type="InterPro" id="IPR036097">
    <property type="entry name" value="HisK_dim/P_sf"/>
</dbReference>
<keyword evidence="11 15" id="KW-1133">Transmembrane helix</keyword>
<sequence>MKVKYKLIIAFLIMIAMPVGLISITAGTILRYQMDSIHASYDVDAKTIHVITNPIHILNRITRGIYNEIKLYSLNLPEKLSDFDYYKELDAQLKTKHSFLAVRKNKEFIYVGNEEKLAMIRELLPEYGTGSIEIDGGIYLGGRNPFLVKLQDFLFKDGSLGTVFVITDLNILVPQIRAVAIQSVISFIIILFFTASLLIFWIYRSILKPLNILRVATNHLTEGDLNYSVTSISKDEIGQLCDDFENMRMRLKKLIEDRIQYEEDIKELISNISHDLKTPLTAIKGYSEGLMDGVADTKEKQEKYLKTIYMKANDMSVLVDELAYYAQIDCDTMPYSFTGLNLAEYFEDCVEDLHLELEVRNIKVNYENLVASDVKVVADAEQLKRVIHNIIGNSVKYLDKPEGIIQIRIKDKDEYVQVDIEDNGSGISDKELPFIFDRFYRADTSRSTKTGGSGLGLAIAKKVIEDHFGEIWASSKKGEGTTISFTLKKAL</sequence>
<dbReference type="SMART" id="SM00304">
    <property type="entry name" value="HAMP"/>
    <property type="match status" value="1"/>
</dbReference>
<dbReference type="GO" id="GO:0000155">
    <property type="term" value="F:phosphorelay sensor kinase activity"/>
    <property type="evidence" value="ECO:0007669"/>
    <property type="project" value="InterPro"/>
</dbReference>
<evidence type="ECO:0000256" key="1">
    <source>
        <dbReference type="ARBA" id="ARBA00000085"/>
    </source>
</evidence>
<evidence type="ECO:0000256" key="11">
    <source>
        <dbReference type="ARBA" id="ARBA00022989"/>
    </source>
</evidence>
<evidence type="ECO:0000256" key="9">
    <source>
        <dbReference type="ARBA" id="ARBA00022777"/>
    </source>
</evidence>
<dbReference type="GO" id="GO:0005886">
    <property type="term" value="C:plasma membrane"/>
    <property type="evidence" value="ECO:0007669"/>
    <property type="project" value="UniProtKB-SubCell"/>
</dbReference>
<dbReference type="SUPFAM" id="SSF47384">
    <property type="entry name" value="Homodimeric domain of signal transducing histidine kinase"/>
    <property type="match status" value="1"/>
</dbReference>
<dbReference type="InterPro" id="IPR003594">
    <property type="entry name" value="HATPase_dom"/>
</dbReference>
<dbReference type="PROSITE" id="PS50109">
    <property type="entry name" value="HIS_KIN"/>
    <property type="match status" value="1"/>
</dbReference>
<dbReference type="AlphaFoldDB" id="A0A0K8J8G4"/>
<comment type="subcellular location">
    <subcellularLocation>
        <location evidence="2">Cell membrane</location>
        <topology evidence="2">Multi-pass membrane protein</topology>
    </subcellularLocation>
</comment>
<dbReference type="Proteomes" id="UP000196053">
    <property type="component" value="Chromosome I"/>
</dbReference>
<keyword evidence="9" id="KW-0418">Kinase</keyword>
<evidence type="ECO:0000256" key="7">
    <source>
        <dbReference type="ARBA" id="ARBA00022692"/>
    </source>
</evidence>
<comment type="catalytic activity">
    <reaction evidence="1">
        <text>ATP + protein L-histidine = ADP + protein N-phospho-L-histidine.</text>
        <dbReference type="EC" id="2.7.13.3"/>
    </reaction>
</comment>
<dbReference type="InterPro" id="IPR050398">
    <property type="entry name" value="HssS/ArlS-like"/>
</dbReference>
<evidence type="ECO:0000256" key="14">
    <source>
        <dbReference type="SAM" id="Coils"/>
    </source>
</evidence>
<keyword evidence="14" id="KW-0175">Coiled coil</keyword>
<gene>
    <name evidence="18" type="ORF">SD1D_2368</name>
</gene>
<keyword evidence="19" id="KW-1185">Reference proteome</keyword>
<dbReference type="InterPro" id="IPR005467">
    <property type="entry name" value="His_kinase_dom"/>
</dbReference>
<dbReference type="InterPro" id="IPR003660">
    <property type="entry name" value="HAMP_dom"/>
</dbReference>
<evidence type="ECO:0000259" key="17">
    <source>
        <dbReference type="PROSITE" id="PS50885"/>
    </source>
</evidence>
<reference evidence="19" key="1">
    <citation type="submission" date="2015-09" db="EMBL/GenBank/DDBJ databases">
        <authorList>
            <person name="Wibberg D."/>
        </authorList>
    </citation>
    <scope>NUCLEOTIDE SEQUENCE [LARGE SCALE GENOMIC DNA]</scope>
    <source>
        <strain evidence="19">SD1D</strain>
    </source>
</reference>
<dbReference type="Gene3D" id="3.30.565.10">
    <property type="entry name" value="Histidine kinase-like ATPase, C-terminal domain"/>
    <property type="match status" value="1"/>
</dbReference>
<protein>
    <recommendedName>
        <fullName evidence="3">histidine kinase</fullName>
        <ecNumber evidence="3">2.7.13.3</ecNumber>
    </recommendedName>
</protein>
<organism evidence="18 19">
    <name type="scientific">Herbinix luporum</name>
    <dbReference type="NCBI Taxonomy" id="1679721"/>
    <lineage>
        <taxon>Bacteria</taxon>
        <taxon>Bacillati</taxon>
        <taxon>Bacillota</taxon>
        <taxon>Clostridia</taxon>
        <taxon>Lachnospirales</taxon>
        <taxon>Lachnospiraceae</taxon>
        <taxon>Herbinix</taxon>
    </lineage>
</organism>
<evidence type="ECO:0000256" key="12">
    <source>
        <dbReference type="ARBA" id="ARBA00023012"/>
    </source>
</evidence>
<feature type="transmembrane region" description="Helical" evidence="15">
    <location>
        <begin position="179"/>
        <end position="203"/>
    </location>
</feature>
<evidence type="ECO:0000256" key="3">
    <source>
        <dbReference type="ARBA" id="ARBA00012438"/>
    </source>
</evidence>
<evidence type="ECO:0000259" key="16">
    <source>
        <dbReference type="PROSITE" id="PS50109"/>
    </source>
</evidence>
<feature type="domain" description="HAMP" evidence="17">
    <location>
        <begin position="204"/>
        <end position="256"/>
    </location>
</feature>